<dbReference type="Pfam" id="PF11022">
    <property type="entry name" value="ATP19"/>
    <property type="match status" value="1"/>
</dbReference>
<evidence type="ECO:0000313" key="2">
    <source>
        <dbReference type="Proteomes" id="UP000053257"/>
    </source>
</evidence>
<evidence type="ECO:0000313" key="1">
    <source>
        <dbReference type="EMBL" id="KIP09922.1"/>
    </source>
</evidence>
<dbReference type="InterPro" id="IPR021278">
    <property type="entry name" value="ATP19"/>
</dbReference>
<name>A0A0C3SBB5_PHLG1</name>
<protein>
    <submittedName>
        <fullName evidence="1">Uncharacterized protein</fullName>
    </submittedName>
</protein>
<dbReference type="AlphaFoldDB" id="A0A0C3SBB5"/>
<gene>
    <name evidence="1" type="ORF">PHLGIDRAFT_288475</name>
</gene>
<dbReference type="HOGENOM" id="CLU_172736_0_1_1"/>
<proteinExistence type="predicted"/>
<dbReference type="Proteomes" id="UP000053257">
    <property type="component" value="Unassembled WGS sequence"/>
</dbReference>
<keyword evidence="2" id="KW-1185">Reference proteome</keyword>
<dbReference type="STRING" id="745531.A0A0C3SBB5"/>
<accession>A0A0C3SBB5</accession>
<organism evidence="1 2">
    <name type="scientific">Phlebiopsis gigantea (strain 11061_1 CR5-6)</name>
    <name type="common">White-rot fungus</name>
    <name type="synonym">Peniophora gigantea</name>
    <dbReference type="NCBI Taxonomy" id="745531"/>
    <lineage>
        <taxon>Eukaryota</taxon>
        <taxon>Fungi</taxon>
        <taxon>Dikarya</taxon>
        <taxon>Basidiomycota</taxon>
        <taxon>Agaricomycotina</taxon>
        <taxon>Agaricomycetes</taxon>
        <taxon>Polyporales</taxon>
        <taxon>Phanerochaetaceae</taxon>
        <taxon>Phlebiopsis</taxon>
    </lineage>
</organism>
<dbReference type="OrthoDB" id="2094445at2759"/>
<dbReference type="EMBL" id="KN840460">
    <property type="protein sequence ID" value="KIP09922.1"/>
    <property type="molecule type" value="Genomic_DNA"/>
</dbReference>
<reference evidence="1 2" key="1">
    <citation type="journal article" date="2014" name="PLoS Genet.">
        <title>Analysis of the Phlebiopsis gigantea genome, transcriptome and secretome provides insight into its pioneer colonization strategies of wood.</title>
        <authorList>
            <person name="Hori C."/>
            <person name="Ishida T."/>
            <person name="Igarashi K."/>
            <person name="Samejima M."/>
            <person name="Suzuki H."/>
            <person name="Master E."/>
            <person name="Ferreira P."/>
            <person name="Ruiz-Duenas F.J."/>
            <person name="Held B."/>
            <person name="Canessa P."/>
            <person name="Larrondo L.F."/>
            <person name="Schmoll M."/>
            <person name="Druzhinina I.S."/>
            <person name="Kubicek C.P."/>
            <person name="Gaskell J.A."/>
            <person name="Kersten P."/>
            <person name="St John F."/>
            <person name="Glasner J."/>
            <person name="Sabat G."/>
            <person name="Splinter BonDurant S."/>
            <person name="Syed K."/>
            <person name="Yadav J."/>
            <person name="Mgbeahuruike A.C."/>
            <person name="Kovalchuk A."/>
            <person name="Asiegbu F.O."/>
            <person name="Lackner G."/>
            <person name="Hoffmeister D."/>
            <person name="Rencoret J."/>
            <person name="Gutierrez A."/>
            <person name="Sun H."/>
            <person name="Lindquist E."/>
            <person name="Barry K."/>
            <person name="Riley R."/>
            <person name="Grigoriev I.V."/>
            <person name="Henrissat B."/>
            <person name="Kues U."/>
            <person name="Berka R.M."/>
            <person name="Martinez A.T."/>
            <person name="Covert S.F."/>
            <person name="Blanchette R.A."/>
            <person name="Cullen D."/>
        </authorList>
    </citation>
    <scope>NUCLEOTIDE SEQUENCE [LARGE SCALE GENOMIC DNA]</scope>
    <source>
        <strain evidence="1 2">11061_1 CR5-6</strain>
    </source>
</reference>
<sequence length="101" mass="10954">MSYIIAGRAIKNEYLALGTLGLTGLLTSLAMGGGKKEASTGKQTIQQIKEAVKFDSSSRYVPMFTQRVAAELTVTALVSEEEQLMNSIKNFIAEAEKEAKH</sequence>